<dbReference type="Proteomes" id="UP000095038">
    <property type="component" value="Unassembled WGS sequence"/>
</dbReference>
<dbReference type="SUPFAM" id="SSF82771">
    <property type="entry name" value="GIY-YIG endonuclease"/>
    <property type="match status" value="1"/>
</dbReference>
<feature type="domain" description="GIY-YIG" evidence="9">
    <location>
        <begin position="21"/>
        <end position="102"/>
    </location>
</feature>
<keyword evidence="2 8" id="KW-0255">Endonuclease</keyword>
<dbReference type="Gene3D" id="3.30.40.10">
    <property type="entry name" value="Zinc/RING finger domain, C3HC4 (zinc finger)"/>
    <property type="match status" value="1"/>
</dbReference>
<dbReference type="HAMAP" id="MF_03100">
    <property type="entry name" value="Endonuc_su_Slx1"/>
    <property type="match status" value="1"/>
</dbReference>
<keyword evidence="6 8" id="KW-0234">DNA repair</keyword>
<dbReference type="PANTHER" id="PTHR20208">
    <property type="entry name" value="STRUCTURE-SPECIFIC ENDONUCLEASE SUBUNIT SLX1"/>
    <property type="match status" value="1"/>
</dbReference>
<comment type="similarity">
    <text evidence="8">Belongs to the SLX1 family.</text>
</comment>
<dbReference type="RefSeq" id="XP_020046774.1">
    <property type="nucleotide sequence ID" value="XM_020191869.1"/>
</dbReference>
<dbReference type="GO" id="GO:0008821">
    <property type="term" value="F:crossover junction DNA endonuclease activity"/>
    <property type="evidence" value="ECO:0007669"/>
    <property type="project" value="TreeGrafter"/>
</dbReference>
<keyword evidence="5 8" id="KW-0233">DNA recombination</keyword>
<dbReference type="GO" id="GO:0017108">
    <property type="term" value="F:5'-flap endonuclease activity"/>
    <property type="evidence" value="ECO:0007669"/>
    <property type="project" value="InterPro"/>
</dbReference>
<dbReference type="FunCoup" id="A0A1D2VG78">
    <property type="interactions" value="406"/>
</dbReference>
<dbReference type="STRING" id="1344418.A0A1D2VG78"/>
<dbReference type="InterPro" id="IPR048749">
    <property type="entry name" value="SLX1_C"/>
</dbReference>
<comment type="subunit">
    <text evidence="8">Forms a heterodimer with SLX4.</text>
</comment>
<comment type="caution">
    <text evidence="8">Lacks conserved residue(s) required for the propagation of feature annotation.</text>
</comment>
<evidence type="ECO:0000256" key="8">
    <source>
        <dbReference type="HAMAP-Rule" id="MF_03100"/>
    </source>
</evidence>
<dbReference type="InterPro" id="IPR013083">
    <property type="entry name" value="Znf_RING/FYVE/PHD"/>
</dbReference>
<dbReference type="Pfam" id="PF01541">
    <property type="entry name" value="GIY-YIG"/>
    <property type="match status" value="1"/>
</dbReference>
<dbReference type="PROSITE" id="PS50164">
    <property type="entry name" value="GIY_YIG"/>
    <property type="match status" value="1"/>
</dbReference>
<protein>
    <recommendedName>
        <fullName evidence="9">GIY-YIG domain-containing protein</fullName>
    </recommendedName>
</protein>
<evidence type="ECO:0000259" key="9">
    <source>
        <dbReference type="PROSITE" id="PS50164"/>
    </source>
</evidence>
<evidence type="ECO:0000256" key="3">
    <source>
        <dbReference type="ARBA" id="ARBA00022763"/>
    </source>
</evidence>
<dbReference type="InterPro" id="IPR027520">
    <property type="entry name" value="Slx1"/>
</dbReference>
<gene>
    <name evidence="10" type="ORF">ASCRUDRAFT_70970</name>
</gene>
<dbReference type="InParanoid" id="A0A1D2VG78"/>
<dbReference type="InterPro" id="IPR000305">
    <property type="entry name" value="GIY-YIG_endonuc"/>
</dbReference>
<comment type="cofactor">
    <cofactor evidence="8">
        <name>a divalent metal cation</name>
        <dbReference type="ChEBI" id="CHEBI:60240"/>
    </cofactor>
</comment>
<evidence type="ECO:0000256" key="1">
    <source>
        <dbReference type="ARBA" id="ARBA00022722"/>
    </source>
</evidence>
<evidence type="ECO:0000313" key="11">
    <source>
        <dbReference type="Proteomes" id="UP000095038"/>
    </source>
</evidence>
<reference evidence="11" key="1">
    <citation type="submission" date="2016-05" db="EMBL/GenBank/DDBJ databases">
        <title>Comparative genomics of biotechnologically important yeasts.</title>
        <authorList>
            <consortium name="DOE Joint Genome Institute"/>
            <person name="Riley R."/>
            <person name="Haridas S."/>
            <person name="Wolfe K.H."/>
            <person name="Lopes M.R."/>
            <person name="Hittinger C.T."/>
            <person name="Goker M."/>
            <person name="Salamov A."/>
            <person name="Wisecaver J."/>
            <person name="Long T.M."/>
            <person name="Aerts A.L."/>
            <person name="Barry K."/>
            <person name="Choi C."/>
            <person name="Clum A."/>
            <person name="Coughlan A.Y."/>
            <person name="Deshpande S."/>
            <person name="Douglass A.P."/>
            <person name="Hanson S.J."/>
            <person name="Klenk H.-P."/>
            <person name="Labutti K."/>
            <person name="Lapidus A."/>
            <person name="Lindquist E."/>
            <person name="Lipzen A."/>
            <person name="Meier-Kolthoff J.P."/>
            <person name="Ohm R.A."/>
            <person name="Otillar R.P."/>
            <person name="Pangilinan J."/>
            <person name="Peng Y."/>
            <person name="Rokas A."/>
            <person name="Rosa C.A."/>
            <person name="Scheuner C."/>
            <person name="Sibirny A.A."/>
            <person name="Slot J.C."/>
            <person name="Stielow J.B."/>
            <person name="Sun H."/>
            <person name="Kurtzman C.P."/>
            <person name="Blackwell M."/>
            <person name="Grigoriev I.V."/>
            <person name="Jeffries T.W."/>
        </authorList>
    </citation>
    <scope>NUCLEOTIDE SEQUENCE [LARGE SCALE GENOMIC DNA]</scope>
    <source>
        <strain evidence="11">DSM 1968</strain>
    </source>
</reference>
<keyword evidence="4 8" id="KW-0378">Hydrolase</keyword>
<dbReference type="InterPro" id="IPR035901">
    <property type="entry name" value="GIY-YIG_endonuc_sf"/>
</dbReference>
<sequence length="368" mass="42598">MTAKSDIGSQRKRKCIYEMPDFYCCYVLRSEVSLKKFYIGSTPNPDRRVRQHNGELQQGGAFRTKQNRPWKMVILVYGFPSRISALKFEHSLQHPFQTRHISKEFKFHQSKQEYDKSRSIGNINQILINIKSLLISKFFKKFTLKFQIFDNEIFQLINDNTRLIKMNPNYKKKTIDISRENQDSLIEIFENSEFAIKNDHTDIKEFYQMEKNISVELLKICQLKLALVDGNDDGNNCGNEQDIRKINCLICSKEVETNYLKENFKLFFLCYNRDCSFTCHLRCLALQLLKKDTNRPLMAVVPTMRNCPTCGEELQWQTAAGLSTKLRAAQAAKAAEAALEEAPEEEADLLLEVTDALDADAESNRGNP</sequence>
<dbReference type="OrthoDB" id="24645at2759"/>
<dbReference type="InterPro" id="IPR050381">
    <property type="entry name" value="SLX1_endonuclease"/>
</dbReference>
<accession>A0A1D2VG78</accession>
<keyword evidence="11" id="KW-1185">Reference proteome</keyword>
<dbReference type="GO" id="GO:0000724">
    <property type="term" value="P:double-strand break repair via homologous recombination"/>
    <property type="evidence" value="ECO:0007669"/>
    <property type="project" value="TreeGrafter"/>
</dbReference>
<organism evidence="10 11">
    <name type="scientific">Ascoidea rubescens DSM 1968</name>
    <dbReference type="NCBI Taxonomy" id="1344418"/>
    <lineage>
        <taxon>Eukaryota</taxon>
        <taxon>Fungi</taxon>
        <taxon>Dikarya</taxon>
        <taxon>Ascomycota</taxon>
        <taxon>Saccharomycotina</taxon>
        <taxon>Saccharomycetes</taxon>
        <taxon>Ascoideaceae</taxon>
        <taxon>Ascoidea</taxon>
    </lineage>
</organism>
<dbReference type="GO" id="GO:0033557">
    <property type="term" value="C:Slx1-Slx4 complex"/>
    <property type="evidence" value="ECO:0007669"/>
    <property type="project" value="UniProtKB-UniRule"/>
</dbReference>
<dbReference type="PANTHER" id="PTHR20208:SF10">
    <property type="entry name" value="STRUCTURE-SPECIFIC ENDONUCLEASE SUBUNIT SLX1"/>
    <property type="match status" value="1"/>
</dbReference>
<evidence type="ECO:0000256" key="7">
    <source>
        <dbReference type="ARBA" id="ARBA00023242"/>
    </source>
</evidence>
<dbReference type="GeneID" id="30965505"/>
<evidence type="ECO:0000256" key="6">
    <source>
        <dbReference type="ARBA" id="ARBA00023204"/>
    </source>
</evidence>
<evidence type="ECO:0000256" key="4">
    <source>
        <dbReference type="ARBA" id="ARBA00022801"/>
    </source>
</evidence>
<evidence type="ECO:0000256" key="5">
    <source>
        <dbReference type="ARBA" id="ARBA00023172"/>
    </source>
</evidence>
<dbReference type="Gene3D" id="3.40.1440.10">
    <property type="entry name" value="GIY-YIG endonuclease"/>
    <property type="match status" value="1"/>
</dbReference>
<proteinExistence type="inferred from homology"/>
<evidence type="ECO:0000256" key="2">
    <source>
        <dbReference type="ARBA" id="ARBA00022759"/>
    </source>
</evidence>
<dbReference type="Pfam" id="PF21202">
    <property type="entry name" value="SLX1_C"/>
    <property type="match status" value="1"/>
</dbReference>
<keyword evidence="1 8" id="KW-0540">Nuclease</keyword>
<keyword evidence="7 8" id="KW-0539">Nucleus</keyword>
<dbReference type="AlphaFoldDB" id="A0A1D2VG78"/>
<name>A0A1D2VG78_9ASCO</name>
<keyword evidence="3 8" id="KW-0227">DNA damage</keyword>
<comment type="function">
    <text evidence="8">Catalytic subunit of the SLX1-SLX4 structure-specific endonuclease that resolves DNA secondary structures generated during DNA repair and recombination. Has endonuclease activity towards branched DNA substrates, introducing single-strand cuts in duplex DNA close to junctions with ss-DNA.</text>
</comment>
<evidence type="ECO:0000313" key="10">
    <source>
        <dbReference type="EMBL" id="ODV60467.1"/>
    </source>
</evidence>
<comment type="subcellular location">
    <subcellularLocation>
        <location evidence="8">Nucleus</location>
    </subcellularLocation>
</comment>
<dbReference type="EMBL" id="KV454482">
    <property type="protein sequence ID" value="ODV60467.1"/>
    <property type="molecule type" value="Genomic_DNA"/>
</dbReference>
<dbReference type="CDD" id="cd10455">
    <property type="entry name" value="GIY-YIG_SLX1"/>
    <property type="match status" value="1"/>
</dbReference>